<evidence type="ECO:0000313" key="3">
    <source>
        <dbReference type="EMBL" id="EJD33354.1"/>
    </source>
</evidence>
<dbReference type="Proteomes" id="UP000006514">
    <property type="component" value="Unassembled WGS sequence"/>
</dbReference>
<dbReference type="InterPro" id="IPR036420">
    <property type="entry name" value="BRCT_dom_sf"/>
</dbReference>
<dbReference type="PROSITE" id="PS50172">
    <property type="entry name" value="BRCT"/>
    <property type="match status" value="1"/>
</dbReference>
<accession>J0CSU0</accession>
<dbReference type="InParanoid" id="J0CSU0"/>
<evidence type="ECO:0000259" key="2">
    <source>
        <dbReference type="PROSITE" id="PS50172"/>
    </source>
</evidence>
<keyword evidence="4" id="KW-1185">Reference proteome</keyword>
<feature type="compositionally biased region" description="Basic and acidic residues" evidence="1">
    <location>
        <begin position="241"/>
        <end position="259"/>
    </location>
</feature>
<protein>
    <recommendedName>
        <fullName evidence="2">BRCT domain-containing protein</fullName>
    </recommendedName>
</protein>
<feature type="region of interest" description="Disordered" evidence="1">
    <location>
        <begin position="479"/>
        <end position="509"/>
    </location>
</feature>
<feature type="domain" description="BRCT" evidence="2">
    <location>
        <begin position="130"/>
        <end position="223"/>
    </location>
</feature>
<dbReference type="SUPFAM" id="SSF52113">
    <property type="entry name" value="BRCT domain"/>
    <property type="match status" value="1"/>
</dbReference>
<evidence type="ECO:0000256" key="1">
    <source>
        <dbReference type="SAM" id="MobiDB-lite"/>
    </source>
</evidence>
<name>J0CSU0_AURST</name>
<gene>
    <name evidence="3" type="ORF">AURDEDRAFT_177568</name>
</gene>
<feature type="region of interest" description="Disordered" evidence="1">
    <location>
        <begin position="236"/>
        <end position="341"/>
    </location>
</feature>
<dbReference type="EMBL" id="JH688277">
    <property type="protein sequence ID" value="EJD33354.1"/>
    <property type="molecule type" value="Genomic_DNA"/>
</dbReference>
<sequence>MPVSSPAQLQGRRVHLERTVYCLEGEDAQRSLLKESIQLMSGTLVDEMKDADYILVHPARIARDHAFDHAPGIMLSYRFVEDSFKSGRRRGLLKYLILRDPNNFVHVLRSAQQKDCDDLQQCCPLMLRPTMPAELQGHRFYIERTVYCDDEEDEQRSILKERIKSASGILVNEMMDADCIFIDPSRTILDKSFDRFRGLILSFHFIGDCYEEKKTLPVLNYAIVRDPTMWRLVMQPPKPQQAERGEPPVPELERSRDQRQAVTSLPKVGPKDYIRTITPLPRDDTLTISDDDESLDNGVGHRAGADDLPVATYHLSPELGAPPDEGEEENLPPEAVDDRSHILGGSHVEDSDFYAYELTAQTGSPPLPEFRLPGGKPLAGKDAQAWARSFVRWATMHFYAPDDEARIIHRVSFDMHSVIPWMYDSTFRRRVGTDSEFGTVIRTTVRIARVLADRYSVPKMSSADYLAALKTAGETYVQEFGTPVTTPPKSNTRAKRPASAGGRGSKRRR</sequence>
<dbReference type="InterPro" id="IPR001357">
    <property type="entry name" value="BRCT_dom"/>
</dbReference>
<dbReference type="AlphaFoldDB" id="J0CSU0"/>
<organism evidence="3 4">
    <name type="scientific">Auricularia subglabra (strain TFB-10046 / SS5)</name>
    <name type="common">White-rot fungus</name>
    <name type="synonym">Auricularia delicata (strain TFB10046)</name>
    <dbReference type="NCBI Taxonomy" id="717982"/>
    <lineage>
        <taxon>Eukaryota</taxon>
        <taxon>Fungi</taxon>
        <taxon>Dikarya</taxon>
        <taxon>Basidiomycota</taxon>
        <taxon>Agaricomycotina</taxon>
        <taxon>Agaricomycetes</taxon>
        <taxon>Auriculariales</taxon>
        <taxon>Auriculariaceae</taxon>
        <taxon>Auricularia</taxon>
    </lineage>
</organism>
<dbReference type="KEGG" id="adl:AURDEDRAFT_177568"/>
<reference evidence="4" key="1">
    <citation type="journal article" date="2012" name="Science">
        <title>The Paleozoic origin of enzymatic lignin decomposition reconstructed from 31 fungal genomes.</title>
        <authorList>
            <person name="Floudas D."/>
            <person name="Binder M."/>
            <person name="Riley R."/>
            <person name="Barry K."/>
            <person name="Blanchette R.A."/>
            <person name="Henrissat B."/>
            <person name="Martinez A.T."/>
            <person name="Otillar R."/>
            <person name="Spatafora J.W."/>
            <person name="Yadav J.S."/>
            <person name="Aerts A."/>
            <person name="Benoit I."/>
            <person name="Boyd A."/>
            <person name="Carlson A."/>
            <person name="Copeland A."/>
            <person name="Coutinho P.M."/>
            <person name="de Vries R.P."/>
            <person name="Ferreira P."/>
            <person name="Findley K."/>
            <person name="Foster B."/>
            <person name="Gaskell J."/>
            <person name="Glotzer D."/>
            <person name="Gorecki P."/>
            <person name="Heitman J."/>
            <person name="Hesse C."/>
            <person name="Hori C."/>
            <person name="Igarashi K."/>
            <person name="Jurgens J.A."/>
            <person name="Kallen N."/>
            <person name="Kersten P."/>
            <person name="Kohler A."/>
            <person name="Kuees U."/>
            <person name="Kumar T.K.A."/>
            <person name="Kuo A."/>
            <person name="LaButti K."/>
            <person name="Larrondo L.F."/>
            <person name="Lindquist E."/>
            <person name="Ling A."/>
            <person name="Lombard V."/>
            <person name="Lucas S."/>
            <person name="Lundell T."/>
            <person name="Martin R."/>
            <person name="McLaughlin D.J."/>
            <person name="Morgenstern I."/>
            <person name="Morin E."/>
            <person name="Murat C."/>
            <person name="Nagy L.G."/>
            <person name="Nolan M."/>
            <person name="Ohm R.A."/>
            <person name="Patyshakuliyeva A."/>
            <person name="Rokas A."/>
            <person name="Ruiz-Duenas F.J."/>
            <person name="Sabat G."/>
            <person name="Salamov A."/>
            <person name="Samejima M."/>
            <person name="Schmutz J."/>
            <person name="Slot J.C."/>
            <person name="St John F."/>
            <person name="Stenlid J."/>
            <person name="Sun H."/>
            <person name="Sun S."/>
            <person name="Syed K."/>
            <person name="Tsang A."/>
            <person name="Wiebenga A."/>
            <person name="Young D."/>
            <person name="Pisabarro A."/>
            <person name="Eastwood D.C."/>
            <person name="Martin F."/>
            <person name="Cullen D."/>
            <person name="Grigoriev I.V."/>
            <person name="Hibbett D.S."/>
        </authorList>
    </citation>
    <scope>NUCLEOTIDE SEQUENCE [LARGE SCALE GENOMIC DNA]</scope>
    <source>
        <strain evidence="4">TFB10046</strain>
    </source>
</reference>
<proteinExistence type="predicted"/>
<evidence type="ECO:0000313" key="4">
    <source>
        <dbReference type="Proteomes" id="UP000006514"/>
    </source>
</evidence>